<dbReference type="EMBL" id="AADV02000031">
    <property type="protein sequence ID" value="EAM50301.1"/>
    <property type="molecule type" value="Genomic_DNA"/>
</dbReference>
<accession>Q4C2C0</accession>
<reference evidence="1" key="1">
    <citation type="submission" date="2004-02" db="EMBL/GenBank/DDBJ databases">
        <authorList>
            <consortium name="DOE Joint Genome Institute"/>
        </authorList>
    </citation>
    <scope>NUCLEOTIDE SEQUENCE [LARGE SCALE GENOMIC DNA]</scope>
    <source>
        <strain evidence="1">WH 8501</strain>
    </source>
</reference>
<reference evidence="1" key="3">
    <citation type="submission" date="2016-12" db="EMBL/GenBank/DDBJ databases">
        <title>Annotation of the draft genome assembly of Crocosphaera watsonii WH 8501.</title>
        <authorList>
            <consortium name="US DOE Joint Genome Institute (JGI-ORNL)"/>
            <person name="Larimer F."/>
            <person name="Land M."/>
        </authorList>
    </citation>
    <scope>NUCLEOTIDE SEQUENCE</scope>
    <source>
        <strain evidence="1">WH 8501</strain>
    </source>
</reference>
<gene>
    <name evidence="1" type="ORF">CwatDRAFT_3445</name>
</gene>
<dbReference type="RefSeq" id="WP_007306029.1">
    <property type="nucleotide sequence ID" value="NZ_AADV02000031.1"/>
</dbReference>
<name>Q4C2C0_CROWT</name>
<reference evidence="1" key="2">
    <citation type="submission" date="2005-06" db="EMBL/GenBank/DDBJ databases">
        <title>Sequencing of the draft genome and assembly of Crocosphaera watsonii WH 8501.</title>
        <authorList>
            <consortium name="US DOE Joint Genome Institute (JGI-PGF)"/>
            <person name="Copeland A."/>
            <person name="Lucas S."/>
            <person name="Lapidus A."/>
            <person name="Barry K."/>
            <person name="Detter C."/>
            <person name="Glavina T."/>
            <person name="Hammon N."/>
            <person name="Israni S."/>
            <person name="Pitluck S."/>
            <person name="Richardson P."/>
        </authorList>
    </citation>
    <scope>NUCLEOTIDE SEQUENCE [LARGE SCALE GENOMIC DNA]</scope>
    <source>
        <strain evidence="1">WH 8501</strain>
    </source>
</reference>
<dbReference type="Proteomes" id="UP000003922">
    <property type="component" value="Unassembled WGS sequence"/>
</dbReference>
<sequence>MLSTDIQRESMIKRIKKVVSTLMEEDALFRDDLNYSDIVEHLTNLFNNNLPFEEFNTMSDEELKHHCSGIMSIEILSKVGEDFTPEQMRTFDEGIKRK</sequence>
<protein>
    <submittedName>
        <fullName evidence="1">Uncharacterized protein</fullName>
    </submittedName>
</protein>
<evidence type="ECO:0000313" key="2">
    <source>
        <dbReference type="Proteomes" id="UP000003922"/>
    </source>
</evidence>
<comment type="caution">
    <text evidence="1">The sequence shown here is derived from an EMBL/GenBank/DDBJ whole genome shotgun (WGS) entry which is preliminary data.</text>
</comment>
<organism evidence="1 2">
    <name type="scientific">Crocosphaera watsonii WH 8501</name>
    <dbReference type="NCBI Taxonomy" id="165597"/>
    <lineage>
        <taxon>Bacteria</taxon>
        <taxon>Bacillati</taxon>
        <taxon>Cyanobacteriota</taxon>
        <taxon>Cyanophyceae</taxon>
        <taxon>Oscillatoriophycideae</taxon>
        <taxon>Chroococcales</taxon>
        <taxon>Aphanothecaceae</taxon>
        <taxon>Crocosphaera</taxon>
    </lineage>
</organism>
<dbReference type="AlphaFoldDB" id="Q4C2C0"/>
<keyword evidence="2" id="KW-1185">Reference proteome</keyword>
<proteinExistence type="predicted"/>
<dbReference type="KEGG" id="cwa:CwatDRAFT_3445"/>
<evidence type="ECO:0000313" key="1">
    <source>
        <dbReference type="EMBL" id="EAM50301.1"/>
    </source>
</evidence>
<dbReference type="OrthoDB" id="428375at2"/>